<gene>
    <name evidence="7" type="ORF">ACG33_07495</name>
</gene>
<dbReference type="CDD" id="cd13963">
    <property type="entry name" value="PT_UbiA_2"/>
    <property type="match status" value="1"/>
</dbReference>
<evidence type="ECO:0000313" key="7">
    <source>
        <dbReference type="EMBL" id="AMN46942.1"/>
    </source>
</evidence>
<dbReference type="InterPro" id="IPR023214">
    <property type="entry name" value="HAD_sf"/>
</dbReference>
<keyword evidence="3 6" id="KW-0812">Transmembrane</keyword>
<dbReference type="OrthoDB" id="9803632at2"/>
<feature type="transmembrane region" description="Helical" evidence="6">
    <location>
        <begin position="271"/>
        <end position="288"/>
    </location>
</feature>
<dbReference type="KEGG" id="sdf:ACG33_07495"/>
<accession>A0A127F942</accession>
<feature type="transmembrane region" description="Helical" evidence="6">
    <location>
        <begin position="351"/>
        <end position="369"/>
    </location>
</feature>
<evidence type="ECO:0000256" key="3">
    <source>
        <dbReference type="ARBA" id="ARBA00022692"/>
    </source>
</evidence>
<dbReference type="GO" id="GO:0005886">
    <property type="term" value="C:plasma membrane"/>
    <property type="evidence" value="ECO:0007669"/>
    <property type="project" value="TreeGrafter"/>
</dbReference>
<sequence>MNAAAYPREVLATCAPPLVVDLDGTLLRTDLLFEMGVAFVRRRPRRWVHVVPWMLKGKAILKANLVRETDIDVSALPYDSAVIDLIETGRAQGRRIVLATASHRMLAERIAAHLNLFDQILATEGTINLSGERKRRALVEEYGVGGFDYIGNSHDDVPVWAAARQACLVNPQIGAERRARIQGNISQVVRSNSACAGDWMRACRLHQWLKNLLIFVPLMAAHELTDPAQLLQGALAFLCFGMCASSVYILNDLLDLADDRHHRTKRLRPFAAGRLSIKNGLLVFPLLLAAAFSVAWIFLPWQFTGVMAAYYLLTQAYSLSLKRRMAVDVIVLAALYTMRIIAGGAAFTLPLSFWTLAFSTFMFLSLALVKRYTELHEAHRKGLLEKTRGRAYFPSDLYMIASLGAASGYMAVIVLALYIHEPETALLYERPQLIWLSCPLLLQWITRTWLITYRGQMHDDPVIFAVRDRVSLVIGALFSLVFWLAA</sequence>
<feature type="transmembrane region" description="Helical" evidence="6">
    <location>
        <begin position="294"/>
        <end position="313"/>
    </location>
</feature>
<proteinExistence type="predicted"/>
<evidence type="ECO:0000256" key="4">
    <source>
        <dbReference type="ARBA" id="ARBA00022989"/>
    </source>
</evidence>
<dbReference type="RefSeq" id="WP_066920033.1">
    <property type="nucleotide sequence ID" value="NZ_CP011971.1"/>
</dbReference>
<protein>
    <recommendedName>
        <fullName evidence="9">4-hydroxybenzoate polyprenyltransferase</fullName>
    </recommendedName>
</protein>
<name>A0A127F942_STEDE</name>
<evidence type="ECO:0008006" key="9">
    <source>
        <dbReference type="Google" id="ProtNLM"/>
    </source>
</evidence>
<feature type="transmembrane region" description="Helical" evidence="6">
    <location>
        <begin position="397"/>
        <end position="420"/>
    </location>
</feature>
<feature type="transmembrane region" description="Helical" evidence="6">
    <location>
        <begin position="462"/>
        <end position="485"/>
    </location>
</feature>
<keyword evidence="5 6" id="KW-0472">Membrane</keyword>
<reference evidence="7 8" key="1">
    <citation type="submission" date="2015-06" db="EMBL/GenBank/DDBJ databases">
        <title>A Comprehensive Approach to Explore the Metabolic and Phylogenetic Diversity of Bacterial Steroid Degradation in the Environment: Testosterone as an Example.</title>
        <authorList>
            <person name="Yang F.-C."/>
            <person name="Chen Y.-L."/>
            <person name="Yu C.-P."/>
            <person name="Tang S.-L."/>
            <person name="Wang P.-H."/>
            <person name="Ismail W."/>
            <person name="Wang C.-H."/>
            <person name="Yang C.-Y."/>
            <person name="Chiang Y.-R."/>
        </authorList>
    </citation>
    <scope>NUCLEOTIDE SEQUENCE [LARGE SCALE GENOMIC DNA]</scope>
    <source>
        <strain evidence="7 8">DSM 18526</strain>
    </source>
</reference>
<comment type="subcellular location">
    <subcellularLocation>
        <location evidence="1">Membrane</location>
        <topology evidence="1">Multi-pass membrane protein</topology>
    </subcellularLocation>
</comment>
<feature type="transmembrane region" description="Helical" evidence="6">
    <location>
        <begin position="230"/>
        <end position="250"/>
    </location>
</feature>
<dbReference type="Gene3D" id="1.10.357.140">
    <property type="entry name" value="UbiA prenyltransferase"/>
    <property type="match status" value="1"/>
</dbReference>
<keyword evidence="2" id="KW-1003">Cell membrane</keyword>
<organism evidence="7 8">
    <name type="scientific">Steroidobacter denitrificans</name>
    <dbReference type="NCBI Taxonomy" id="465721"/>
    <lineage>
        <taxon>Bacteria</taxon>
        <taxon>Pseudomonadati</taxon>
        <taxon>Pseudomonadota</taxon>
        <taxon>Gammaproteobacteria</taxon>
        <taxon>Steroidobacterales</taxon>
        <taxon>Steroidobacteraceae</taxon>
        <taxon>Steroidobacter</taxon>
    </lineage>
</organism>
<dbReference type="GO" id="GO:0016765">
    <property type="term" value="F:transferase activity, transferring alkyl or aryl (other than methyl) groups"/>
    <property type="evidence" value="ECO:0007669"/>
    <property type="project" value="InterPro"/>
</dbReference>
<dbReference type="STRING" id="465721.ACG33_07495"/>
<dbReference type="Pfam" id="PF01040">
    <property type="entry name" value="UbiA"/>
    <property type="match status" value="1"/>
</dbReference>
<dbReference type="GO" id="GO:0009247">
    <property type="term" value="P:glycolipid biosynthetic process"/>
    <property type="evidence" value="ECO:0007669"/>
    <property type="project" value="TreeGrafter"/>
</dbReference>
<keyword evidence="8" id="KW-1185">Reference proteome</keyword>
<dbReference type="PANTHER" id="PTHR11048:SF5">
    <property type="entry name" value="DECAPRENYL-PHOSPHATE PHOSPHORIBOSYLTRANSFERASE"/>
    <property type="match status" value="1"/>
</dbReference>
<dbReference type="SUPFAM" id="SSF56784">
    <property type="entry name" value="HAD-like"/>
    <property type="match status" value="1"/>
</dbReference>
<dbReference type="CDD" id="cd07519">
    <property type="entry name" value="HAD_PTase"/>
    <property type="match status" value="1"/>
</dbReference>
<evidence type="ECO:0000256" key="5">
    <source>
        <dbReference type="ARBA" id="ARBA00023136"/>
    </source>
</evidence>
<dbReference type="Pfam" id="PF12710">
    <property type="entry name" value="HAD"/>
    <property type="match status" value="1"/>
</dbReference>
<evidence type="ECO:0000256" key="2">
    <source>
        <dbReference type="ARBA" id="ARBA00022475"/>
    </source>
</evidence>
<evidence type="ECO:0000256" key="1">
    <source>
        <dbReference type="ARBA" id="ARBA00004141"/>
    </source>
</evidence>
<dbReference type="PANTHER" id="PTHR11048">
    <property type="entry name" value="PRENYLTRANSFERASES"/>
    <property type="match status" value="1"/>
</dbReference>
<dbReference type="InterPro" id="IPR039653">
    <property type="entry name" value="Prenyltransferase"/>
</dbReference>
<evidence type="ECO:0000313" key="8">
    <source>
        <dbReference type="Proteomes" id="UP000070250"/>
    </source>
</evidence>
<dbReference type="Proteomes" id="UP000070250">
    <property type="component" value="Chromosome"/>
</dbReference>
<keyword evidence="4 6" id="KW-1133">Transmembrane helix</keyword>
<feature type="transmembrane region" description="Helical" evidence="6">
    <location>
        <begin position="432"/>
        <end position="450"/>
    </location>
</feature>
<dbReference type="InterPro" id="IPR036412">
    <property type="entry name" value="HAD-like_sf"/>
</dbReference>
<dbReference type="NCBIfam" id="NF006088">
    <property type="entry name" value="PRK08238.1"/>
    <property type="match status" value="1"/>
</dbReference>
<dbReference type="InterPro" id="IPR000537">
    <property type="entry name" value="UbiA_prenyltransferase"/>
</dbReference>
<dbReference type="InterPro" id="IPR044878">
    <property type="entry name" value="UbiA_sf"/>
</dbReference>
<dbReference type="AlphaFoldDB" id="A0A127F942"/>
<evidence type="ECO:0000256" key="6">
    <source>
        <dbReference type="SAM" id="Phobius"/>
    </source>
</evidence>
<dbReference type="Gene3D" id="3.40.50.1000">
    <property type="entry name" value="HAD superfamily/HAD-like"/>
    <property type="match status" value="1"/>
</dbReference>
<dbReference type="PATRIC" id="fig|465721.4.peg.1586"/>
<dbReference type="EMBL" id="CP011971">
    <property type="protein sequence ID" value="AMN46942.1"/>
    <property type="molecule type" value="Genomic_DNA"/>
</dbReference>